<protein>
    <submittedName>
        <fullName evidence="1">Uncharacterized protein</fullName>
    </submittedName>
</protein>
<evidence type="ECO:0000313" key="1">
    <source>
        <dbReference type="EMBL" id="QHT89027.1"/>
    </source>
</evidence>
<proteinExistence type="predicted"/>
<accession>A0A6C0I9H8</accession>
<dbReference type="EMBL" id="MN740132">
    <property type="protein sequence ID" value="QHT89027.1"/>
    <property type="molecule type" value="Genomic_DNA"/>
</dbReference>
<name>A0A6C0I9H8_9ZZZZ</name>
<sequence>MVFYYLVDLVTSISLNIIVKCSTWIIYQSANGVYYLYKKIKPDSMIENVPTIPKLINNDDFVIITREEYNKLINSQQNTSIDTNIV</sequence>
<reference evidence="1" key="1">
    <citation type="journal article" date="2020" name="Nature">
        <title>Giant virus diversity and host interactions through global metagenomics.</title>
        <authorList>
            <person name="Schulz F."/>
            <person name="Roux S."/>
            <person name="Paez-Espino D."/>
            <person name="Jungbluth S."/>
            <person name="Walsh D.A."/>
            <person name="Denef V.J."/>
            <person name="McMahon K.D."/>
            <person name="Konstantinidis K.T."/>
            <person name="Eloe-Fadrosh E.A."/>
            <person name="Kyrpides N.C."/>
            <person name="Woyke T."/>
        </authorList>
    </citation>
    <scope>NUCLEOTIDE SEQUENCE</scope>
    <source>
        <strain evidence="1">GVMAG-M-3300023184-51</strain>
    </source>
</reference>
<organism evidence="1">
    <name type="scientific">viral metagenome</name>
    <dbReference type="NCBI Taxonomy" id="1070528"/>
    <lineage>
        <taxon>unclassified sequences</taxon>
        <taxon>metagenomes</taxon>
        <taxon>organismal metagenomes</taxon>
    </lineage>
</organism>
<dbReference type="AlphaFoldDB" id="A0A6C0I9H8"/>